<dbReference type="Pfam" id="PF08281">
    <property type="entry name" value="Sigma70_r4_2"/>
    <property type="match status" value="1"/>
</dbReference>
<proteinExistence type="inferred from homology"/>
<evidence type="ECO:0000313" key="8">
    <source>
        <dbReference type="Proteomes" id="UP000278962"/>
    </source>
</evidence>
<dbReference type="InterPro" id="IPR013325">
    <property type="entry name" value="RNA_pol_sigma_r2"/>
</dbReference>
<dbReference type="InterPro" id="IPR013324">
    <property type="entry name" value="RNA_pol_sigma_r3/r4-like"/>
</dbReference>
<evidence type="ECO:0000313" key="7">
    <source>
        <dbReference type="EMBL" id="RKQ87849.1"/>
    </source>
</evidence>
<dbReference type="InterPro" id="IPR007627">
    <property type="entry name" value="RNA_pol_sigma70_r2"/>
</dbReference>
<dbReference type="GO" id="GO:0016987">
    <property type="term" value="F:sigma factor activity"/>
    <property type="evidence" value="ECO:0007669"/>
    <property type="project" value="UniProtKB-KW"/>
</dbReference>
<keyword evidence="2" id="KW-0805">Transcription regulation</keyword>
<feature type="domain" description="RNA polymerase sigma-70 region 2" evidence="5">
    <location>
        <begin position="43"/>
        <end position="110"/>
    </location>
</feature>
<dbReference type="InterPro" id="IPR036388">
    <property type="entry name" value="WH-like_DNA-bd_sf"/>
</dbReference>
<keyword evidence="8" id="KW-1185">Reference proteome</keyword>
<gene>
    <name evidence="7" type="ORF">C8N24_5881</name>
</gene>
<organism evidence="7 8">
    <name type="scientific">Solirubrobacter pauli</name>
    <dbReference type="NCBI Taxonomy" id="166793"/>
    <lineage>
        <taxon>Bacteria</taxon>
        <taxon>Bacillati</taxon>
        <taxon>Actinomycetota</taxon>
        <taxon>Thermoleophilia</taxon>
        <taxon>Solirubrobacterales</taxon>
        <taxon>Solirubrobacteraceae</taxon>
        <taxon>Solirubrobacter</taxon>
    </lineage>
</organism>
<dbReference type="InterPro" id="IPR039425">
    <property type="entry name" value="RNA_pol_sigma-70-like"/>
</dbReference>
<dbReference type="SUPFAM" id="SSF88659">
    <property type="entry name" value="Sigma3 and sigma4 domains of RNA polymerase sigma factors"/>
    <property type="match status" value="1"/>
</dbReference>
<dbReference type="InterPro" id="IPR013249">
    <property type="entry name" value="RNA_pol_sigma70_r4_t2"/>
</dbReference>
<evidence type="ECO:0000256" key="4">
    <source>
        <dbReference type="ARBA" id="ARBA00023163"/>
    </source>
</evidence>
<evidence type="ECO:0000256" key="3">
    <source>
        <dbReference type="ARBA" id="ARBA00023082"/>
    </source>
</evidence>
<evidence type="ECO:0000259" key="5">
    <source>
        <dbReference type="Pfam" id="PF04542"/>
    </source>
</evidence>
<dbReference type="Gene3D" id="1.10.10.10">
    <property type="entry name" value="Winged helix-like DNA-binding domain superfamily/Winged helix DNA-binding domain"/>
    <property type="match status" value="1"/>
</dbReference>
<dbReference type="GO" id="GO:0003677">
    <property type="term" value="F:DNA binding"/>
    <property type="evidence" value="ECO:0007669"/>
    <property type="project" value="InterPro"/>
</dbReference>
<dbReference type="Proteomes" id="UP000278962">
    <property type="component" value="Unassembled WGS sequence"/>
</dbReference>
<protein>
    <submittedName>
        <fullName evidence="7">RNA polymerase sigma factor (Sigma-70 family)</fullName>
    </submittedName>
</protein>
<dbReference type="NCBIfam" id="TIGR02937">
    <property type="entry name" value="sigma70-ECF"/>
    <property type="match status" value="1"/>
</dbReference>
<keyword evidence="4" id="KW-0804">Transcription</keyword>
<reference evidence="7 8" key="1">
    <citation type="submission" date="2018-10" db="EMBL/GenBank/DDBJ databases">
        <title>Genomic Encyclopedia of Archaeal and Bacterial Type Strains, Phase II (KMG-II): from individual species to whole genera.</title>
        <authorList>
            <person name="Goeker M."/>
        </authorList>
    </citation>
    <scope>NUCLEOTIDE SEQUENCE [LARGE SCALE GENOMIC DNA]</scope>
    <source>
        <strain evidence="7 8">DSM 14954</strain>
    </source>
</reference>
<dbReference type="AlphaFoldDB" id="A0A660L4Q0"/>
<dbReference type="GO" id="GO:0006352">
    <property type="term" value="P:DNA-templated transcription initiation"/>
    <property type="evidence" value="ECO:0007669"/>
    <property type="project" value="InterPro"/>
</dbReference>
<name>A0A660L4Q0_9ACTN</name>
<dbReference type="InterPro" id="IPR014284">
    <property type="entry name" value="RNA_pol_sigma-70_dom"/>
</dbReference>
<dbReference type="Gene3D" id="1.10.1740.10">
    <property type="match status" value="1"/>
</dbReference>
<dbReference type="EMBL" id="RBIL01000002">
    <property type="protein sequence ID" value="RKQ87849.1"/>
    <property type="molecule type" value="Genomic_DNA"/>
</dbReference>
<evidence type="ECO:0000256" key="2">
    <source>
        <dbReference type="ARBA" id="ARBA00023015"/>
    </source>
</evidence>
<dbReference type="Pfam" id="PF04542">
    <property type="entry name" value="Sigma70_r2"/>
    <property type="match status" value="1"/>
</dbReference>
<comment type="caution">
    <text evidence="7">The sequence shown here is derived from an EMBL/GenBank/DDBJ whole genome shotgun (WGS) entry which is preliminary data.</text>
</comment>
<feature type="domain" description="RNA polymerase sigma factor 70 region 4 type 2" evidence="6">
    <location>
        <begin position="148"/>
        <end position="198"/>
    </location>
</feature>
<evidence type="ECO:0000259" key="6">
    <source>
        <dbReference type="Pfam" id="PF08281"/>
    </source>
</evidence>
<sequence length="212" mass="24143">MRHCIRAVDYARCAVPRLRILRPSPTTSLLARAQRDPEQYAAFYDAYSDRVLAYLARRVFDPEVAVDLMSETFAKVLAQRMQFRGDTAAEEQGWLFAIARTELWHYWRSGRVERAALERFAIEVPPMDEDEFVRVEALAGLDSLDGPLLDAVYALPDDQRRAVDLRIIQERSYADLAATLEVSQQVARARVSRGLRALARALRDDLGMEDVA</sequence>
<evidence type="ECO:0000256" key="1">
    <source>
        <dbReference type="ARBA" id="ARBA00010641"/>
    </source>
</evidence>
<dbReference type="PANTHER" id="PTHR43133:SF62">
    <property type="entry name" value="RNA POLYMERASE SIGMA FACTOR SIGZ"/>
    <property type="match status" value="1"/>
</dbReference>
<dbReference type="PANTHER" id="PTHR43133">
    <property type="entry name" value="RNA POLYMERASE ECF-TYPE SIGMA FACTO"/>
    <property type="match status" value="1"/>
</dbReference>
<accession>A0A660L4Q0</accession>
<dbReference type="SUPFAM" id="SSF88946">
    <property type="entry name" value="Sigma2 domain of RNA polymerase sigma factors"/>
    <property type="match status" value="1"/>
</dbReference>
<comment type="similarity">
    <text evidence="1">Belongs to the sigma-70 factor family. ECF subfamily.</text>
</comment>
<keyword evidence="3" id="KW-0731">Sigma factor</keyword>